<reference evidence="2 3" key="1">
    <citation type="submission" date="2024-09" db="EMBL/GenBank/DDBJ databases">
        <title>Floridaenema gen nov. (Aerosakkonemataceae, Aerosakkonematales ord. nov., Cyanobacteria) from benthic tropical and subtropical fresh waters, with the description of four new species.</title>
        <authorList>
            <person name="Moretto J.A."/>
            <person name="Berthold D.E."/>
            <person name="Lefler F.W."/>
            <person name="Huang I.-S."/>
            <person name="Laughinghouse H. IV."/>
        </authorList>
    </citation>
    <scope>NUCLEOTIDE SEQUENCE [LARGE SCALE GENOMIC DNA]</scope>
    <source>
        <strain evidence="2 3">BLCC-F167</strain>
    </source>
</reference>
<dbReference type="Gene3D" id="3.40.50.1010">
    <property type="entry name" value="5'-nuclease"/>
    <property type="match status" value="1"/>
</dbReference>
<name>A0ABV4WP62_9CYAN</name>
<dbReference type="Proteomes" id="UP001576780">
    <property type="component" value="Unassembled WGS sequence"/>
</dbReference>
<comment type="caution">
    <text evidence="2">The sequence shown here is derived from an EMBL/GenBank/DDBJ whole genome shotgun (WGS) entry which is preliminary data.</text>
</comment>
<evidence type="ECO:0000313" key="2">
    <source>
        <dbReference type="EMBL" id="MFB2836506.1"/>
    </source>
</evidence>
<protein>
    <submittedName>
        <fullName evidence="2">NYN domain-containing protein</fullName>
    </submittedName>
</protein>
<dbReference type="PANTHER" id="PTHR35811:SF1">
    <property type="entry name" value="HTH OST-TYPE DOMAIN-CONTAINING PROTEIN"/>
    <property type="match status" value="1"/>
</dbReference>
<accession>A0ABV4WP62</accession>
<proteinExistence type="predicted"/>
<gene>
    <name evidence="2" type="ORF">ACE1CA_18395</name>
</gene>
<organism evidence="2 3">
    <name type="scientific">Floridaenema evergladense BLCC-F167</name>
    <dbReference type="NCBI Taxonomy" id="3153639"/>
    <lineage>
        <taxon>Bacteria</taxon>
        <taxon>Bacillati</taxon>
        <taxon>Cyanobacteriota</taxon>
        <taxon>Cyanophyceae</taxon>
        <taxon>Oscillatoriophycideae</taxon>
        <taxon>Aerosakkonematales</taxon>
        <taxon>Aerosakkonemataceae</taxon>
        <taxon>Floridanema</taxon>
        <taxon>Floridanema evergladense</taxon>
    </lineage>
</organism>
<keyword evidence="3" id="KW-1185">Reference proteome</keyword>
<evidence type="ECO:0000259" key="1">
    <source>
        <dbReference type="Pfam" id="PF01936"/>
    </source>
</evidence>
<evidence type="ECO:0000313" key="3">
    <source>
        <dbReference type="Proteomes" id="UP001576780"/>
    </source>
</evidence>
<dbReference type="PANTHER" id="PTHR35811">
    <property type="entry name" value="SLR1870 PROTEIN"/>
    <property type="match status" value="1"/>
</dbReference>
<dbReference type="EMBL" id="JBHFNT010000157">
    <property type="protein sequence ID" value="MFB2836506.1"/>
    <property type="molecule type" value="Genomic_DNA"/>
</dbReference>
<sequence length="163" mass="18056">MQKISARKELVAILVDIQNVLSIPKYGKDLENFATLEGRLNCFQAYYNSYHQNQVSAINTMQNIGCKGIDVLDPSKNSADKQLICDCIQLVASRPSLKKIILVLGDRDYAGLISVLLSLGKRVIIFAQRGSASPKLAKLVGDKNFHFIEELPKLVGEQIQLVP</sequence>
<feature type="domain" description="NYN" evidence="1">
    <location>
        <begin position="11"/>
        <end position="138"/>
    </location>
</feature>
<dbReference type="Pfam" id="PF01936">
    <property type="entry name" value="NYN"/>
    <property type="match status" value="1"/>
</dbReference>
<dbReference type="InterPro" id="IPR021139">
    <property type="entry name" value="NYN"/>
</dbReference>